<dbReference type="PANTHER" id="PTHR12814">
    <property type="entry name" value="RNA-BINDING PROTEIN NOB1"/>
    <property type="match status" value="1"/>
</dbReference>
<dbReference type="Proteomes" id="UP001210925">
    <property type="component" value="Unassembled WGS sequence"/>
</dbReference>
<dbReference type="PANTHER" id="PTHR12814:SF2">
    <property type="entry name" value="RNA-BINDING PROTEIN NOB1"/>
    <property type="match status" value="1"/>
</dbReference>
<dbReference type="InterPro" id="IPR017117">
    <property type="entry name" value="Nob1_euk"/>
</dbReference>
<proteinExistence type="predicted"/>
<dbReference type="GO" id="GO:0004521">
    <property type="term" value="F:RNA endonuclease activity"/>
    <property type="evidence" value="ECO:0007669"/>
    <property type="project" value="InterPro"/>
</dbReference>
<name>A0AAD5U8K2_9FUNG</name>
<keyword evidence="5" id="KW-1185">Reference proteome</keyword>
<feature type="binding site" evidence="1">
    <location>
        <position position="178"/>
    </location>
    <ligand>
        <name>Zn(2+)</name>
        <dbReference type="ChEBI" id="CHEBI:29105"/>
    </ligand>
</feature>
<sequence>MTGDFASLSLTDIKVLALTLQLEWEANGREHLRDEPVKLQTKAGNTTVQPIPIKESNVENEEPSTKKKRVRPKKKEKKNADVEMSQEPELSAEPAETQKDEIVESDSDGEWITPQNISEHKKKDSNLGLAEIQPQKSISVGCITDDFAMQNVLLQMKLNLLSIDGMLIKKLKNWVLRCHACFKITTQMDKVFCPTCGNNTLIRTSIAIDQNGKMTIYLKKNFQYNNRGTVYSIPAPKGGRNSKDLILREDQNEHLKALAAKKRLDKKALNQDVTMDELLAFGQPGARLSATGNPVIGYGRKNPNDVRNRKKK</sequence>
<feature type="binding site" evidence="1">
    <location>
        <position position="193"/>
    </location>
    <ligand>
        <name>Zn(2+)</name>
        <dbReference type="ChEBI" id="CHEBI:29105"/>
    </ligand>
</feature>
<evidence type="ECO:0000313" key="4">
    <source>
        <dbReference type="EMBL" id="KAJ3249856.1"/>
    </source>
</evidence>
<dbReference type="InterPro" id="IPR036283">
    <property type="entry name" value="NOB1_Zf-like_sf"/>
</dbReference>
<dbReference type="GO" id="GO:0046872">
    <property type="term" value="F:metal ion binding"/>
    <property type="evidence" value="ECO:0007669"/>
    <property type="project" value="UniProtKB-KW"/>
</dbReference>
<dbReference type="Pfam" id="PF08772">
    <property type="entry name" value="Zn_ribbon_NOB1"/>
    <property type="match status" value="1"/>
</dbReference>
<feature type="binding site" evidence="1">
    <location>
        <position position="196"/>
    </location>
    <ligand>
        <name>Zn(2+)</name>
        <dbReference type="ChEBI" id="CHEBI:29105"/>
    </ligand>
</feature>
<dbReference type="GO" id="GO:0030490">
    <property type="term" value="P:maturation of SSU-rRNA"/>
    <property type="evidence" value="ECO:0007669"/>
    <property type="project" value="TreeGrafter"/>
</dbReference>
<dbReference type="EMBL" id="JADGKB010000350">
    <property type="protein sequence ID" value="KAJ3249856.1"/>
    <property type="molecule type" value="Genomic_DNA"/>
</dbReference>
<evidence type="ECO:0000256" key="1">
    <source>
        <dbReference type="PIRSR" id="PIRSR037125-1"/>
    </source>
</evidence>
<dbReference type="PIRSF" id="PIRSF037125">
    <property type="entry name" value="D-site_20S_pre-rRNA_nuclease"/>
    <property type="match status" value="1"/>
</dbReference>
<evidence type="ECO:0000313" key="5">
    <source>
        <dbReference type="Proteomes" id="UP001210925"/>
    </source>
</evidence>
<evidence type="ECO:0000256" key="2">
    <source>
        <dbReference type="SAM" id="MobiDB-lite"/>
    </source>
</evidence>
<dbReference type="Gene3D" id="3.40.50.1010">
    <property type="entry name" value="5'-nuclease"/>
    <property type="match status" value="1"/>
</dbReference>
<feature type="region of interest" description="Disordered" evidence="2">
    <location>
        <begin position="33"/>
        <end position="107"/>
    </location>
</feature>
<keyword evidence="1" id="KW-0479">Metal-binding</keyword>
<feature type="binding site" evidence="1">
    <location>
        <position position="181"/>
    </location>
    <ligand>
        <name>Zn(2+)</name>
        <dbReference type="ChEBI" id="CHEBI:29105"/>
    </ligand>
</feature>
<dbReference type="GO" id="GO:0030688">
    <property type="term" value="C:preribosome, small subunit precursor"/>
    <property type="evidence" value="ECO:0007669"/>
    <property type="project" value="TreeGrafter"/>
</dbReference>
<comment type="caution">
    <text evidence="4">The sequence shown here is derived from an EMBL/GenBank/DDBJ whole genome shotgun (WGS) entry which is preliminary data.</text>
</comment>
<gene>
    <name evidence="4" type="primary">NOB1</name>
    <name evidence="4" type="ORF">HK103_004367</name>
</gene>
<feature type="region of interest" description="Disordered" evidence="2">
    <location>
        <begin position="289"/>
        <end position="312"/>
    </location>
</feature>
<feature type="domain" description="Nin one binding (NOB1) Zn-ribbon-like" evidence="3">
    <location>
        <begin position="168"/>
        <end position="239"/>
    </location>
</feature>
<dbReference type="InterPro" id="IPR014881">
    <property type="entry name" value="NOB1_Zn-bd"/>
</dbReference>
<feature type="compositionally biased region" description="Basic and acidic residues" evidence="2">
    <location>
        <begin position="302"/>
        <end position="312"/>
    </location>
</feature>
<dbReference type="SUPFAM" id="SSF144206">
    <property type="entry name" value="NOB1 zinc finger-like"/>
    <property type="match status" value="1"/>
</dbReference>
<accession>A0AAD5U8K2</accession>
<dbReference type="Gene3D" id="6.20.210.10">
    <property type="entry name" value="Nin one binding (NOB1), Zn-ribbon-like"/>
    <property type="match status" value="1"/>
</dbReference>
<feature type="compositionally biased region" description="Basic residues" evidence="2">
    <location>
        <begin position="66"/>
        <end position="77"/>
    </location>
</feature>
<reference evidence="4" key="1">
    <citation type="submission" date="2020-05" db="EMBL/GenBank/DDBJ databases">
        <title>Phylogenomic resolution of chytrid fungi.</title>
        <authorList>
            <person name="Stajich J.E."/>
            <person name="Amses K."/>
            <person name="Simmons R."/>
            <person name="Seto K."/>
            <person name="Myers J."/>
            <person name="Bonds A."/>
            <person name="Quandt C.A."/>
            <person name="Barry K."/>
            <person name="Liu P."/>
            <person name="Grigoriev I."/>
            <person name="Longcore J.E."/>
            <person name="James T.Y."/>
        </authorList>
    </citation>
    <scope>NUCLEOTIDE SEQUENCE</scope>
    <source>
        <strain evidence="4">PLAUS21</strain>
    </source>
</reference>
<organism evidence="4 5">
    <name type="scientific">Boothiomyces macroporosus</name>
    <dbReference type="NCBI Taxonomy" id="261099"/>
    <lineage>
        <taxon>Eukaryota</taxon>
        <taxon>Fungi</taxon>
        <taxon>Fungi incertae sedis</taxon>
        <taxon>Chytridiomycota</taxon>
        <taxon>Chytridiomycota incertae sedis</taxon>
        <taxon>Chytridiomycetes</taxon>
        <taxon>Rhizophydiales</taxon>
        <taxon>Terramycetaceae</taxon>
        <taxon>Boothiomyces</taxon>
    </lineage>
</organism>
<keyword evidence="1" id="KW-0862">Zinc</keyword>
<dbReference type="AlphaFoldDB" id="A0AAD5U8K2"/>
<protein>
    <submittedName>
        <fullName evidence="4">Nin1 binding protein</fullName>
    </submittedName>
</protein>
<dbReference type="InterPro" id="IPR039907">
    <property type="entry name" value="NOB1"/>
</dbReference>
<evidence type="ECO:0000259" key="3">
    <source>
        <dbReference type="Pfam" id="PF08772"/>
    </source>
</evidence>